<organism evidence="2 3">
    <name type="scientific">Aminithiophilus ramosus</name>
    <dbReference type="NCBI Taxonomy" id="3029084"/>
    <lineage>
        <taxon>Bacteria</taxon>
        <taxon>Thermotogati</taxon>
        <taxon>Synergistota</taxon>
        <taxon>Synergistia</taxon>
        <taxon>Synergistales</taxon>
        <taxon>Aminithiophilaceae</taxon>
        <taxon>Aminithiophilus</taxon>
    </lineage>
</organism>
<evidence type="ECO:0000256" key="1">
    <source>
        <dbReference type="SAM" id="Phobius"/>
    </source>
</evidence>
<accession>A0A9Q7AGP5</accession>
<feature type="transmembrane region" description="Helical" evidence="1">
    <location>
        <begin position="334"/>
        <end position="353"/>
    </location>
</feature>
<evidence type="ECO:0000313" key="2">
    <source>
        <dbReference type="EMBL" id="QTX32779.1"/>
    </source>
</evidence>
<keyword evidence="1" id="KW-0472">Membrane</keyword>
<evidence type="ECO:0000313" key="3">
    <source>
        <dbReference type="Proteomes" id="UP000671879"/>
    </source>
</evidence>
<sequence length="354" mass="38771">MAGRSGDEEWYLRDLLAFMLGIDAGEIGDLARTYLDQGGEREVGTLFRYLSAQGRRYRVLWILFSFTDQISLAAVSLFGPEERLLWQDVSALPYGASSATLTSWRRILPLVGGIVTSSQPKVSESDLWVAGQMTRHLRLVWSNHAHDMLVAVEGRREAGVPSFQGGRDFLRDLPFDLERALRDSTGKNLPGQALFLEEVALPDLRDAAGQILSLQRSLDSFVEETVGLESSAKEDVPEHEMPARQGLKDFSLHIDPVLGVPLSELRPGTPVLLDGEGTSPVVGKAYMIRLLKSGQIEVHGALAEEEGTFFRSVAPGDIKVAVSREGPLPPLVQPSPVVVGALVLIVLLLLLFLR</sequence>
<dbReference type="RefSeq" id="WP_274374033.1">
    <property type="nucleotide sequence ID" value="NZ_CP072943.1"/>
</dbReference>
<name>A0A9Q7AGP5_9BACT</name>
<keyword evidence="3" id="KW-1185">Reference proteome</keyword>
<dbReference type="KEGG" id="aram:KAR29_02250"/>
<dbReference type="Proteomes" id="UP000671879">
    <property type="component" value="Chromosome"/>
</dbReference>
<keyword evidence="1" id="KW-0812">Transmembrane</keyword>
<protein>
    <submittedName>
        <fullName evidence="2">Uncharacterized protein</fullName>
    </submittedName>
</protein>
<proteinExistence type="predicted"/>
<reference evidence="3" key="1">
    <citation type="submission" date="2021-04" db="EMBL/GenBank/DDBJ databases">
        <title>A novel Synergistetes isolate from a pyrite-forming mixed culture.</title>
        <authorList>
            <person name="Bunk B."/>
            <person name="Sproer C."/>
            <person name="Spring S."/>
            <person name="Pester M."/>
        </authorList>
    </citation>
    <scope>NUCLEOTIDE SEQUENCE [LARGE SCALE GENOMIC DNA]</scope>
    <source>
        <strain evidence="3">J.5.4.2-T.3.5.2</strain>
    </source>
</reference>
<dbReference type="AlphaFoldDB" id="A0A9Q7AGP5"/>
<gene>
    <name evidence="2" type="ORF">KAR29_02250</name>
</gene>
<dbReference type="EMBL" id="CP072943">
    <property type="protein sequence ID" value="QTX32779.1"/>
    <property type="molecule type" value="Genomic_DNA"/>
</dbReference>
<keyword evidence="1" id="KW-1133">Transmembrane helix</keyword>